<organism evidence="2 3">
    <name type="scientific">Choanephora cucurbitarum</name>
    <dbReference type="NCBI Taxonomy" id="101091"/>
    <lineage>
        <taxon>Eukaryota</taxon>
        <taxon>Fungi</taxon>
        <taxon>Fungi incertae sedis</taxon>
        <taxon>Mucoromycota</taxon>
        <taxon>Mucoromycotina</taxon>
        <taxon>Mucoromycetes</taxon>
        <taxon>Mucorales</taxon>
        <taxon>Mucorineae</taxon>
        <taxon>Choanephoraceae</taxon>
        <taxon>Choanephoroideae</taxon>
        <taxon>Choanephora</taxon>
    </lineage>
</organism>
<keyword evidence="1" id="KW-0812">Transmembrane</keyword>
<keyword evidence="1" id="KW-1133">Transmembrane helix</keyword>
<dbReference type="Proteomes" id="UP000093000">
    <property type="component" value="Unassembled WGS sequence"/>
</dbReference>
<protein>
    <recommendedName>
        <fullName evidence="4">Tc1-like transposase DDE domain-containing protein</fullName>
    </recommendedName>
</protein>
<dbReference type="InParanoid" id="A0A1C7NPJ0"/>
<feature type="transmembrane region" description="Helical" evidence="1">
    <location>
        <begin position="20"/>
        <end position="38"/>
    </location>
</feature>
<keyword evidence="3" id="KW-1185">Reference proteome</keyword>
<proteinExistence type="predicted"/>
<accession>A0A1C7NPJ0</accession>
<dbReference type="AlphaFoldDB" id="A0A1C7NPJ0"/>
<sequence>MSLKGLPELSTTVPASESITITILGAISSVGVIGIYLTKPIMGVEVKKRRADGQDTATKAKVGTRVQHCLYCLSDVMGTLHKSSMKGFYLVIDNAPIHNPTTIRNLIEARGY</sequence>
<evidence type="ECO:0000313" key="2">
    <source>
        <dbReference type="EMBL" id="OBZ90928.1"/>
    </source>
</evidence>
<dbReference type="OrthoDB" id="2428500at2759"/>
<evidence type="ECO:0008006" key="4">
    <source>
        <dbReference type="Google" id="ProtNLM"/>
    </source>
</evidence>
<dbReference type="EMBL" id="LUGH01000028">
    <property type="protein sequence ID" value="OBZ90928.1"/>
    <property type="molecule type" value="Genomic_DNA"/>
</dbReference>
<reference evidence="2 3" key="1">
    <citation type="submission" date="2016-03" db="EMBL/GenBank/DDBJ databases">
        <title>Choanephora cucurbitarum.</title>
        <authorList>
            <person name="Min B."/>
            <person name="Park H."/>
            <person name="Park J.-H."/>
            <person name="Shin H.-D."/>
            <person name="Choi I.-G."/>
        </authorList>
    </citation>
    <scope>NUCLEOTIDE SEQUENCE [LARGE SCALE GENOMIC DNA]</scope>
    <source>
        <strain evidence="2 3">KUS-F28377</strain>
    </source>
</reference>
<comment type="caution">
    <text evidence="2">The sequence shown here is derived from an EMBL/GenBank/DDBJ whole genome shotgun (WGS) entry which is preliminary data.</text>
</comment>
<dbReference type="STRING" id="101091.A0A1C7NPJ0"/>
<evidence type="ECO:0000256" key="1">
    <source>
        <dbReference type="SAM" id="Phobius"/>
    </source>
</evidence>
<gene>
    <name evidence="2" type="ORF">A0J61_01028</name>
</gene>
<name>A0A1C7NPJ0_9FUNG</name>
<evidence type="ECO:0000313" key="3">
    <source>
        <dbReference type="Proteomes" id="UP000093000"/>
    </source>
</evidence>
<keyword evidence="1" id="KW-0472">Membrane</keyword>